<evidence type="ECO:0000313" key="8">
    <source>
        <dbReference type="EMBL" id="KOO37464.1"/>
    </source>
</evidence>
<dbReference type="PATRIC" id="fig|136160.3.peg.236"/>
<feature type="domain" description="Radical SAM core" evidence="7">
    <location>
        <begin position="14"/>
        <end position="212"/>
    </location>
</feature>
<dbReference type="InterPro" id="IPR058240">
    <property type="entry name" value="rSAM_sf"/>
</dbReference>
<keyword evidence="4" id="KW-0479">Metal-binding</keyword>
<evidence type="ECO:0000259" key="7">
    <source>
        <dbReference type="PROSITE" id="PS51918"/>
    </source>
</evidence>
<comment type="caution">
    <text evidence="8">The sequence shown here is derived from an EMBL/GenBank/DDBJ whole genome shotgun (WGS) entry which is preliminary data.</text>
</comment>
<dbReference type="GO" id="GO:0046872">
    <property type="term" value="F:metal ion binding"/>
    <property type="evidence" value="ECO:0007669"/>
    <property type="project" value="UniProtKB-KW"/>
</dbReference>
<dbReference type="PROSITE" id="PS51918">
    <property type="entry name" value="RADICAL_SAM"/>
    <property type="match status" value="1"/>
</dbReference>
<dbReference type="PANTHER" id="PTHR30352">
    <property type="entry name" value="PYRUVATE FORMATE-LYASE-ACTIVATING ENZYME"/>
    <property type="match status" value="1"/>
</dbReference>
<dbReference type="Gene3D" id="3.20.20.70">
    <property type="entry name" value="Aldolase class I"/>
    <property type="match status" value="1"/>
</dbReference>
<dbReference type="EMBL" id="LILD01000001">
    <property type="protein sequence ID" value="KOO37464.1"/>
    <property type="molecule type" value="Genomic_DNA"/>
</dbReference>
<dbReference type="InterPro" id="IPR013785">
    <property type="entry name" value="Aldolase_TIM"/>
</dbReference>
<dbReference type="RefSeq" id="WP_053430059.1">
    <property type="nucleotide sequence ID" value="NZ_CP040441.1"/>
</dbReference>
<proteinExistence type="predicted"/>
<evidence type="ECO:0000256" key="5">
    <source>
        <dbReference type="ARBA" id="ARBA00023004"/>
    </source>
</evidence>
<reference evidence="8" key="1">
    <citation type="submission" date="2015-08" db="EMBL/GenBank/DDBJ databases">
        <title>Complete DNA Sequence of Pseudomonas syringae pv. actinidiae, the Causal Agent of Kiwifruit Canker Disease.</title>
        <authorList>
            <person name="Rikkerink E.H.A."/>
            <person name="Fineran P.C."/>
        </authorList>
    </citation>
    <scope>NUCLEOTIDE SEQUENCE</scope>
    <source>
        <strain evidence="8">DSM 13666</strain>
    </source>
</reference>
<dbReference type="GO" id="GO:0004748">
    <property type="term" value="F:ribonucleoside-diphosphate reductase activity, thioredoxin disulfide as acceptor"/>
    <property type="evidence" value="ECO:0007669"/>
    <property type="project" value="TreeGrafter"/>
</dbReference>
<gene>
    <name evidence="8" type="ORF">AMD02_00335</name>
</gene>
<evidence type="ECO:0000256" key="6">
    <source>
        <dbReference type="ARBA" id="ARBA00023014"/>
    </source>
</evidence>
<sequence>MDLRIHRYLPLTSVEGPGKRFCLWVQGCSIRCEGCAVPWTWSVDNGKVISIDQLFHEIKESKENHDIEGVTFLGGEPFDQPEALGELAQKVKSLGLTVMSFSGYMYEDLKQREDCQLFLSAIDLLIDGPFVKEKLDLSRPWTGSSNQRYHFLTDKYKHLEQQIASISNKIEIRILEDGLVSVNGMATQQTLEELFHKTEFKKLSPTKFKEQG</sequence>
<protein>
    <submittedName>
        <fullName evidence="8">Ribonucleoside-triphosphate reductase activating protein</fullName>
    </submittedName>
</protein>
<dbReference type="GeneID" id="87599473"/>
<dbReference type="Pfam" id="PF13353">
    <property type="entry name" value="Fer4_12"/>
    <property type="match status" value="1"/>
</dbReference>
<name>A0A0M0KF93_ALKHA</name>
<keyword evidence="6" id="KW-0411">Iron-sulfur</keyword>
<evidence type="ECO:0000256" key="3">
    <source>
        <dbReference type="ARBA" id="ARBA00022691"/>
    </source>
</evidence>
<keyword evidence="2" id="KW-0004">4Fe-4S</keyword>
<accession>A0A0M0KF93</accession>
<dbReference type="InterPro" id="IPR012837">
    <property type="entry name" value="NrdG"/>
</dbReference>
<keyword evidence="3" id="KW-0949">S-adenosyl-L-methionine</keyword>
<dbReference type="SFLD" id="SFLDG01063">
    <property type="entry name" value="activating_enzymes__group_1"/>
    <property type="match status" value="1"/>
</dbReference>
<dbReference type="InterPro" id="IPR034457">
    <property type="entry name" value="Organic_radical-activating"/>
</dbReference>
<dbReference type="SFLD" id="SFLDS00029">
    <property type="entry name" value="Radical_SAM"/>
    <property type="match status" value="1"/>
</dbReference>
<dbReference type="GO" id="GO:0043365">
    <property type="term" value="F:[formate-C-acetyltransferase]-activating enzyme activity"/>
    <property type="evidence" value="ECO:0007669"/>
    <property type="project" value="InterPro"/>
</dbReference>
<organism evidence="8">
    <name type="scientific">Halalkalibacterium halodurans</name>
    <name type="common">Bacillus halodurans</name>
    <dbReference type="NCBI Taxonomy" id="86665"/>
    <lineage>
        <taxon>Bacteria</taxon>
        <taxon>Bacillati</taxon>
        <taxon>Bacillota</taxon>
        <taxon>Bacilli</taxon>
        <taxon>Bacillales</taxon>
        <taxon>Bacillaceae</taxon>
        <taxon>Halalkalibacterium (ex Joshi et al. 2022)</taxon>
    </lineage>
</organism>
<dbReference type="SFLD" id="SFLDG01066">
    <property type="entry name" value="organic_radical-activating_enz"/>
    <property type="match status" value="1"/>
</dbReference>
<comment type="cofactor">
    <cofactor evidence="1">
        <name>[4Fe-4S] cluster</name>
        <dbReference type="ChEBI" id="CHEBI:49883"/>
    </cofactor>
</comment>
<evidence type="ECO:0000256" key="4">
    <source>
        <dbReference type="ARBA" id="ARBA00022723"/>
    </source>
</evidence>
<dbReference type="AlphaFoldDB" id="A0A0M0KF93"/>
<keyword evidence="5" id="KW-0408">Iron</keyword>
<dbReference type="GO" id="GO:0051539">
    <property type="term" value="F:4 iron, 4 sulfur cluster binding"/>
    <property type="evidence" value="ECO:0007669"/>
    <property type="project" value="UniProtKB-KW"/>
</dbReference>
<evidence type="ECO:0000256" key="2">
    <source>
        <dbReference type="ARBA" id="ARBA00022485"/>
    </source>
</evidence>
<dbReference type="CDD" id="cd01335">
    <property type="entry name" value="Radical_SAM"/>
    <property type="match status" value="1"/>
</dbReference>
<dbReference type="PANTHER" id="PTHR30352:SF2">
    <property type="entry name" value="ANAEROBIC RIBONUCLEOSIDE-TRIPHOSPHATE REDUCTASE-ACTIVATING PROTEIN"/>
    <property type="match status" value="1"/>
</dbReference>
<evidence type="ECO:0000256" key="1">
    <source>
        <dbReference type="ARBA" id="ARBA00001966"/>
    </source>
</evidence>
<dbReference type="SFLD" id="SFLDF00299">
    <property type="entry name" value="anaerobic_ribonucleoside-triph"/>
    <property type="match status" value="1"/>
</dbReference>
<dbReference type="SUPFAM" id="SSF102114">
    <property type="entry name" value="Radical SAM enzymes"/>
    <property type="match status" value="1"/>
</dbReference>
<accession>A0A4Y7X1L4</accession>
<dbReference type="InterPro" id="IPR007197">
    <property type="entry name" value="rSAM"/>
</dbReference>